<evidence type="ECO:0000313" key="25">
    <source>
        <dbReference type="Proteomes" id="UP001501358"/>
    </source>
</evidence>
<evidence type="ECO:0000313" key="24">
    <source>
        <dbReference type="EMBL" id="GAA2484492.1"/>
    </source>
</evidence>
<keyword evidence="6 19" id="KW-0963">Cytoplasm</keyword>
<dbReference type="PROSITE" id="PS50980">
    <property type="entry name" value="COA_CT_NTER"/>
    <property type="match status" value="1"/>
</dbReference>
<comment type="subunit">
    <text evidence="5">Acetyl-CoA carboxylase is a heterotetramer composed of biotin carboxyl carrier protein (AccB), biotin carboxylase (AccC) and two subunits of ACCase subunit beta/alpha.</text>
</comment>
<name>A0ABN3LI68_9ACTN</name>
<dbReference type="InterPro" id="IPR001095">
    <property type="entry name" value="Acetyl_CoA_COase_a_su"/>
</dbReference>
<dbReference type="NCBIfam" id="TIGR00515">
    <property type="entry name" value="accD"/>
    <property type="match status" value="1"/>
</dbReference>
<evidence type="ECO:0000256" key="19">
    <source>
        <dbReference type="HAMAP-Rule" id="MF_00823"/>
    </source>
</evidence>
<comment type="similarity">
    <text evidence="20">Belongs to the AccD/PCCB family.</text>
</comment>
<evidence type="ECO:0000256" key="16">
    <source>
        <dbReference type="ARBA" id="ARBA00023160"/>
    </source>
</evidence>
<keyword evidence="13 20" id="KW-0862">Zinc</keyword>
<comment type="catalytic activity">
    <reaction evidence="18 19">
        <text>N(6)-carboxybiotinyl-L-lysyl-[protein] + acetyl-CoA = N(6)-biotinyl-L-lysyl-[protein] + malonyl-CoA</text>
        <dbReference type="Rhea" id="RHEA:54728"/>
        <dbReference type="Rhea" id="RHEA-COMP:10505"/>
        <dbReference type="Rhea" id="RHEA-COMP:10506"/>
        <dbReference type="ChEBI" id="CHEBI:57288"/>
        <dbReference type="ChEBI" id="CHEBI:57384"/>
        <dbReference type="ChEBI" id="CHEBI:83144"/>
        <dbReference type="ChEBI" id="CHEBI:83145"/>
        <dbReference type="EC" id="2.1.3.15"/>
    </reaction>
</comment>
<comment type="pathway">
    <text evidence="2 19">Lipid metabolism; malonyl-CoA biosynthesis; malonyl-CoA from acetyl-CoA: step 1/1.</text>
</comment>
<sequence length="589" mass="62437">MVEIDDRPTTRAPDTPGTPGTPDWVRCEGCAALVYGKRFTRLLRVCPDCGRHDRLTAHQRLEHLLDPGSAVPLEEVEPLDDPLAFTDTRPYPERLEQARATTGLREAVVCVRGSIEGKPLVVAAMDFRFLGGSLGCGVGALIAGAARTSLRERVPLLIVTASGGARMQEGVLSLMQMAKTAQALAELDEAGILTVSLITDPTYGGVAASFATLTDVILAEPGARLGFAGPRVIEQTIGEKLPEGFQTAEFLLAHGMVDDVVARPALRGVLARLLSLRPAPGPDADGRAAADGRAPAGPRPGSLLRRAEDLPDRDSWEAVRLARHADRPTSLDYIGHLVDDFHELHGDRLHEDCPAVVGGPGRLGGRPVMLIGHHKGGADLSERRRRLFGMPTPGGYRKAARLMRLAAKLGMPVVTLVDTPGANPGPDAERGGQALAIAENLRLMSQLPVPIVTVVVGEGGSGGALALAVADRVLVSANGVYSVISPEGCAAILWKDPKAVPAAASALRMHAGELLRLGIVDGVVPEPPGGAHSDHAEAALLLGDALSEALDELVPWEPGRLLRERRERFHRFGVETPDLPEETPEEVHR</sequence>
<dbReference type="Proteomes" id="UP001501358">
    <property type="component" value="Unassembled WGS sequence"/>
</dbReference>
<proteinExistence type="inferred from homology"/>
<dbReference type="SUPFAM" id="SSF52096">
    <property type="entry name" value="ClpP/crotonase"/>
    <property type="match status" value="2"/>
</dbReference>
<feature type="region of interest" description="Disordered" evidence="21">
    <location>
        <begin position="281"/>
        <end position="309"/>
    </location>
</feature>
<comment type="cofactor">
    <cofactor evidence="20">
        <name>Zn(2+)</name>
        <dbReference type="ChEBI" id="CHEBI:29105"/>
    </cofactor>
    <text evidence="20">Binds 1 zinc ion per subunit.</text>
</comment>
<keyword evidence="9 20" id="KW-0479">Metal-binding</keyword>
<comment type="function">
    <text evidence="19">Component of the acetyl coenzyme A carboxylase (ACC) complex. First, biotin carboxylase catalyzes the carboxylation of biotin on its carrier protein (BCCP) and then the CO(2) group is transferred by the carboxyltransferase to acetyl-CoA to form malonyl-CoA.</text>
</comment>
<feature type="compositionally biased region" description="Low complexity" evidence="21">
    <location>
        <begin position="10"/>
        <end position="22"/>
    </location>
</feature>
<feature type="domain" description="CoA carboxyltransferase N-terminal" evidence="22">
    <location>
        <begin position="23"/>
        <end position="292"/>
    </location>
</feature>
<dbReference type="InterPro" id="IPR041010">
    <property type="entry name" value="Znf-ACC"/>
</dbReference>
<dbReference type="EC" id="2.1.3.15" evidence="19"/>
<dbReference type="PRINTS" id="PR01070">
    <property type="entry name" value="ACCCTRFRASEB"/>
</dbReference>
<keyword evidence="16 19" id="KW-0275">Fatty acid biosynthesis</keyword>
<keyword evidence="12 19" id="KW-0276">Fatty acid metabolism</keyword>
<organism evidence="24 25">
    <name type="scientific">Streptomyces thermolineatus</name>
    <dbReference type="NCBI Taxonomy" id="44033"/>
    <lineage>
        <taxon>Bacteria</taxon>
        <taxon>Bacillati</taxon>
        <taxon>Actinomycetota</taxon>
        <taxon>Actinomycetes</taxon>
        <taxon>Kitasatosporales</taxon>
        <taxon>Streptomycetaceae</taxon>
        <taxon>Streptomyces</taxon>
    </lineage>
</organism>
<keyword evidence="15 19" id="KW-0443">Lipid metabolism</keyword>
<evidence type="ECO:0000256" key="3">
    <source>
        <dbReference type="ARBA" id="ARBA00006276"/>
    </source>
</evidence>
<gene>
    <name evidence="20" type="primary">accD</name>
    <name evidence="19" type="synonym">accA</name>
    <name evidence="24" type="ORF">GCM10010406_20950</name>
</gene>
<feature type="zinc finger region" description="C4-type" evidence="20">
    <location>
        <begin position="27"/>
        <end position="49"/>
    </location>
</feature>
<comment type="subcellular location">
    <subcellularLocation>
        <location evidence="1 19">Cytoplasm</location>
    </subcellularLocation>
</comment>
<dbReference type="InterPro" id="IPR000438">
    <property type="entry name" value="Acetyl_CoA_COase_Trfase_b_su"/>
</dbReference>
<dbReference type="PANTHER" id="PTHR42853:SF3">
    <property type="entry name" value="ACETYL-COENZYME A CARBOXYLASE CARBOXYL TRANSFERASE SUBUNIT ALPHA, CHLOROPLASTIC"/>
    <property type="match status" value="1"/>
</dbReference>
<dbReference type="HAMAP" id="MF_00823">
    <property type="entry name" value="AcetylCoA_CT_alpha"/>
    <property type="match status" value="1"/>
</dbReference>
<keyword evidence="7 19" id="KW-0444">Lipid biosynthesis</keyword>
<comment type="similarity">
    <text evidence="3">In the C-terminal section; belongs to the AccA family.</text>
</comment>
<dbReference type="Pfam" id="PF17848">
    <property type="entry name" value="Zn_ribbon_ACC"/>
    <property type="match status" value="1"/>
</dbReference>
<keyword evidence="8 19" id="KW-0808">Transferase</keyword>
<dbReference type="NCBIfam" id="NF041504">
    <property type="entry name" value="AccA_sub"/>
    <property type="match status" value="1"/>
</dbReference>
<feature type="binding site" evidence="20">
    <location>
        <position position="49"/>
    </location>
    <ligand>
        <name>Zn(2+)</name>
        <dbReference type="ChEBI" id="CHEBI:29105"/>
    </ligand>
</feature>
<feature type="binding site" evidence="20">
    <location>
        <position position="46"/>
    </location>
    <ligand>
        <name>Zn(2+)</name>
        <dbReference type="ChEBI" id="CHEBI:29105"/>
    </ligand>
</feature>
<dbReference type="Gene3D" id="3.90.226.10">
    <property type="entry name" value="2-enoyl-CoA Hydratase, Chain A, domain 1"/>
    <property type="match status" value="2"/>
</dbReference>
<comment type="similarity">
    <text evidence="4">In the N-terminal section; belongs to the AccD/PCCB family.</text>
</comment>
<feature type="binding site" evidence="20">
    <location>
        <position position="30"/>
    </location>
    <ligand>
        <name>Zn(2+)</name>
        <dbReference type="ChEBI" id="CHEBI:29105"/>
    </ligand>
</feature>
<evidence type="ECO:0000256" key="1">
    <source>
        <dbReference type="ARBA" id="ARBA00004496"/>
    </source>
</evidence>
<dbReference type="Pfam" id="PF03255">
    <property type="entry name" value="ACCA"/>
    <property type="match status" value="1"/>
</dbReference>
<dbReference type="Pfam" id="PF01039">
    <property type="entry name" value="Carboxyl_trans"/>
    <property type="match status" value="1"/>
</dbReference>
<evidence type="ECO:0000259" key="23">
    <source>
        <dbReference type="PROSITE" id="PS50989"/>
    </source>
</evidence>
<evidence type="ECO:0000256" key="5">
    <source>
        <dbReference type="ARBA" id="ARBA00011664"/>
    </source>
</evidence>
<feature type="region of interest" description="Disordered" evidence="21">
    <location>
        <begin position="1"/>
        <end position="22"/>
    </location>
</feature>
<keyword evidence="10 19" id="KW-0547">Nucleotide-binding</keyword>
<dbReference type="InterPro" id="IPR011762">
    <property type="entry name" value="COA_CT_N"/>
</dbReference>
<evidence type="ECO:0000256" key="2">
    <source>
        <dbReference type="ARBA" id="ARBA00004956"/>
    </source>
</evidence>
<dbReference type="InterPro" id="IPR011763">
    <property type="entry name" value="COA_CT_C"/>
</dbReference>
<dbReference type="HAMAP" id="MF_01395">
    <property type="entry name" value="AcetylCoA_CT_beta"/>
    <property type="match status" value="1"/>
</dbReference>
<accession>A0ABN3LI68</accession>
<comment type="similarity">
    <text evidence="19">Belongs to the AccA family.</text>
</comment>
<feature type="compositionally biased region" description="Low complexity" evidence="21">
    <location>
        <begin position="291"/>
        <end position="301"/>
    </location>
</feature>
<dbReference type="EMBL" id="BAAATA010000009">
    <property type="protein sequence ID" value="GAA2484492.1"/>
    <property type="molecule type" value="Genomic_DNA"/>
</dbReference>
<dbReference type="PANTHER" id="PTHR42853">
    <property type="entry name" value="ACETYL-COENZYME A CARBOXYLASE CARBOXYL TRANSFERASE SUBUNIT ALPHA"/>
    <property type="match status" value="1"/>
</dbReference>
<evidence type="ECO:0000256" key="18">
    <source>
        <dbReference type="ARBA" id="ARBA00049152"/>
    </source>
</evidence>
<evidence type="ECO:0000256" key="11">
    <source>
        <dbReference type="ARBA" id="ARBA00022771"/>
    </source>
</evidence>
<evidence type="ECO:0000256" key="15">
    <source>
        <dbReference type="ARBA" id="ARBA00023098"/>
    </source>
</evidence>
<protein>
    <recommendedName>
        <fullName evidence="19 20">Multifunctional fusion protein</fullName>
    </recommendedName>
    <domain>
        <recommendedName>
            <fullName evidence="19">Acetyl-coenzyme A carboxylase carboxyl transferase subunit alpha</fullName>
            <shortName evidence="19">ACCase subunit alpha</shortName>
            <shortName evidence="19">Acetyl-CoA carboxylase carboxyltransferase subunit alpha</shortName>
            <ecNumber evidence="19">2.1.3.15</ecNumber>
        </recommendedName>
    </domain>
    <domain>
        <recommendedName>
            <fullName evidence="20">Acetyl-coenzyme A carboxylase carboxyl transferase subunit beta</fullName>
            <shortName evidence="20">ACCase subunit beta</shortName>
            <shortName evidence="20">Acetyl-CoA carboxylase carboxyltransferase subunit beta</shortName>
        </recommendedName>
    </domain>
</protein>
<evidence type="ECO:0000256" key="21">
    <source>
        <dbReference type="SAM" id="MobiDB-lite"/>
    </source>
</evidence>
<comment type="caution">
    <text evidence="24">The sequence shown here is derived from an EMBL/GenBank/DDBJ whole genome shotgun (WGS) entry which is preliminary data.</text>
</comment>
<evidence type="ECO:0000256" key="20">
    <source>
        <dbReference type="HAMAP-Rule" id="MF_01395"/>
    </source>
</evidence>
<dbReference type="PROSITE" id="PS50989">
    <property type="entry name" value="COA_CT_CTER"/>
    <property type="match status" value="1"/>
</dbReference>
<evidence type="ECO:0000256" key="12">
    <source>
        <dbReference type="ARBA" id="ARBA00022832"/>
    </source>
</evidence>
<dbReference type="InterPro" id="IPR029045">
    <property type="entry name" value="ClpP/crotonase-like_dom_sf"/>
</dbReference>
<keyword evidence="14 19" id="KW-0067">ATP-binding</keyword>
<evidence type="ECO:0000256" key="8">
    <source>
        <dbReference type="ARBA" id="ARBA00022679"/>
    </source>
</evidence>
<evidence type="ECO:0000256" key="10">
    <source>
        <dbReference type="ARBA" id="ARBA00022741"/>
    </source>
</evidence>
<feature type="domain" description="CoA carboxyltransferase C-terminal" evidence="23">
    <location>
        <begin position="302"/>
        <end position="552"/>
    </location>
</feature>
<evidence type="ECO:0000256" key="9">
    <source>
        <dbReference type="ARBA" id="ARBA00022723"/>
    </source>
</evidence>
<dbReference type="RefSeq" id="WP_344382883.1">
    <property type="nucleotide sequence ID" value="NZ_BAAATA010000009.1"/>
</dbReference>
<feature type="binding site" evidence="20">
    <location>
        <position position="27"/>
    </location>
    <ligand>
        <name>Zn(2+)</name>
        <dbReference type="ChEBI" id="CHEBI:29105"/>
    </ligand>
</feature>
<evidence type="ECO:0000256" key="4">
    <source>
        <dbReference type="ARBA" id="ARBA00010284"/>
    </source>
</evidence>
<keyword evidence="25" id="KW-1185">Reference proteome</keyword>
<evidence type="ECO:0000256" key="7">
    <source>
        <dbReference type="ARBA" id="ARBA00022516"/>
    </source>
</evidence>
<evidence type="ECO:0000256" key="13">
    <source>
        <dbReference type="ARBA" id="ARBA00022833"/>
    </source>
</evidence>
<evidence type="ECO:0000256" key="14">
    <source>
        <dbReference type="ARBA" id="ARBA00022840"/>
    </source>
</evidence>
<evidence type="ECO:0000259" key="22">
    <source>
        <dbReference type="PROSITE" id="PS50980"/>
    </source>
</evidence>
<comment type="function">
    <text evidence="17 20">Component of the acetyl coenzyme A carboxylase (ACC) complex. Biotin carboxylase (BC) catalyzes the carboxylation of biotin on its carrier protein (BCCP) and then the CO(2) group is transferred by the transcarboxylase to acetyl-CoA to form malonyl-CoA.</text>
</comment>
<evidence type="ECO:0000256" key="17">
    <source>
        <dbReference type="ARBA" id="ARBA00025280"/>
    </source>
</evidence>
<evidence type="ECO:0000256" key="6">
    <source>
        <dbReference type="ARBA" id="ARBA00022490"/>
    </source>
</evidence>
<comment type="subunit">
    <text evidence="19">Acetyl-CoA carboxylase is a heterohexamer composed of biotin carboxyl carrier protein (AccB), biotin carboxylase (AccC) and two subunits each of ACCase subunit alpha (AccA) and ACCase subunit beta (AccD).</text>
</comment>
<reference evidence="24 25" key="1">
    <citation type="journal article" date="2019" name="Int. J. Syst. Evol. Microbiol.">
        <title>The Global Catalogue of Microorganisms (GCM) 10K type strain sequencing project: providing services to taxonomists for standard genome sequencing and annotation.</title>
        <authorList>
            <consortium name="The Broad Institute Genomics Platform"/>
            <consortium name="The Broad Institute Genome Sequencing Center for Infectious Disease"/>
            <person name="Wu L."/>
            <person name="Ma J."/>
        </authorList>
    </citation>
    <scope>NUCLEOTIDE SEQUENCE [LARGE SCALE GENOMIC DNA]</scope>
    <source>
        <strain evidence="24 25">JCM 6307</strain>
    </source>
</reference>
<keyword evidence="11 20" id="KW-0863">Zinc-finger</keyword>
<dbReference type="InterPro" id="IPR034733">
    <property type="entry name" value="AcCoA_carboxyl_beta"/>
</dbReference>